<comment type="cofactor">
    <cofactor evidence="1">
        <name>Mg(2+)</name>
        <dbReference type="ChEBI" id="CHEBI:18420"/>
    </cofactor>
</comment>
<dbReference type="GO" id="GO:0016984">
    <property type="term" value="F:ribulose-bisphosphate carboxylase activity"/>
    <property type="evidence" value="ECO:0007669"/>
    <property type="project" value="InterPro"/>
</dbReference>
<evidence type="ECO:0000259" key="6">
    <source>
        <dbReference type="Pfam" id="PF02788"/>
    </source>
</evidence>
<reference evidence="7" key="2">
    <citation type="submission" date="2023-04" db="EMBL/GenBank/DDBJ databases">
        <title>Paracnuella aquatica gen. nov., sp. nov., a member of the family Chitinophagaceae isolated from a hot spring.</title>
        <authorList>
            <person name="Wang C."/>
        </authorList>
    </citation>
    <scope>NUCLEOTIDE SEQUENCE</scope>
    <source>
        <strain evidence="7">LB-8</strain>
    </source>
</reference>
<dbReference type="InterPro" id="IPR000685">
    <property type="entry name" value="RuBisCO_lsu_C"/>
</dbReference>
<feature type="domain" description="Ribulose bisphosphate carboxylase large subunit ferrodoxin-like N-terminal" evidence="6">
    <location>
        <begin position="13"/>
        <end position="122"/>
    </location>
</feature>
<dbReference type="PROSITE" id="PS00157">
    <property type="entry name" value="RUBISCO_LARGE"/>
    <property type="match status" value="1"/>
</dbReference>
<dbReference type="SFLD" id="SFLDS00014">
    <property type="entry name" value="RuBisCO"/>
    <property type="match status" value="1"/>
</dbReference>
<comment type="caution">
    <text evidence="7">The sequence shown here is derived from an EMBL/GenBank/DDBJ whole genome shotgun (WGS) entry which is preliminary data.</text>
</comment>
<evidence type="ECO:0000313" key="7">
    <source>
        <dbReference type="EMBL" id="MCU7548846.1"/>
    </source>
</evidence>
<sequence length="421" mass="45698">MERITATYFIETPLEVEKAAAVLAGEQSSGTFVAVPGETDELKQRFAARVESISHQETVTESAIPGARASSGLFHRAMIEVSWSIENFGYNLPVLISTLQGNLYELTQFTGLKLMDLDVPPSFAQHFHGPCFGIEGCRRLTSVADRPLIGTIIKPSIGLSPEQTAALVQTLVGAGIDFIKDDELLSSSANSPFDKRVDAIMRVINDHADKTGKKVMYAFNISDDTDAMLRNYEKIVSAGGTCAMISLNSVGLSGVKKICDQGQLAIHGHRNGWGMLNRHPLLGIEFPAYQKLWRLAGVDQIHVNGIQNKFWESDDSVVRSIEACLKPMLGGYSILPVVSSGQWGGQAPETYRRTQTVDLLYMAGGGIMAHPEGPAGGVVALQQAWQAAVEGLSIEEAAQQYPQFAQSVVKFGKMDKIKNVQ</sequence>
<dbReference type="GO" id="GO:0015977">
    <property type="term" value="P:carbon fixation"/>
    <property type="evidence" value="ECO:0007669"/>
    <property type="project" value="InterPro"/>
</dbReference>
<dbReference type="InterPro" id="IPR017443">
    <property type="entry name" value="RuBisCO_lsu_fd_N"/>
</dbReference>
<dbReference type="GO" id="GO:0000287">
    <property type="term" value="F:magnesium ion binding"/>
    <property type="evidence" value="ECO:0007669"/>
    <property type="project" value="InterPro"/>
</dbReference>
<feature type="domain" description="Ribulose bisphosphate carboxylase large subunit C-terminal" evidence="5">
    <location>
        <begin position="134"/>
        <end position="408"/>
    </location>
</feature>
<comment type="similarity">
    <text evidence="4">Belongs to the RuBisCO large chain family.</text>
</comment>
<evidence type="ECO:0000256" key="3">
    <source>
        <dbReference type="ARBA" id="ARBA00022842"/>
    </source>
</evidence>
<dbReference type="InterPro" id="IPR036422">
    <property type="entry name" value="RuBisCO_lsu_N_sf"/>
</dbReference>
<dbReference type="RefSeq" id="WP_279296291.1">
    <property type="nucleotide sequence ID" value="NZ_JAOTIF010000003.1"/>
</dbReference>
<dbReference type="SFLD" id="SFLDG00301">
    <property type="entry name" value="RuBisCO-like_proteins"/>
    <property type="match status" value="1"/>
</dbReference>
<dbReference type="EMBL" id="JAOTIF010000003">
    <property type="protein sequence ID" value="MCU7548846.1"/>
    <property type="molecule type" value="Genomic_DNA"/>
</dbReference>
<dbReference type="Pfam" id="PF00016">
    <property type="entry name" value="RuBisCO_large"/>
    <property type="match status" value="1"/>
</dbReference>
<dbReference type="Gene3D" id="3.20.20.110">
    <property type="entry name" value="Ribulose bisphosphate carboxylase, large subunit, C-terminal domain"/>
    <property type="match status" value="1"/>
</dbReference>
<evidence type="ECO:0000313" key="8">
    <source>
        <dbReference type="Proteomes" id="UP001155483"/>
    </source>
</evidence>
<dbReference type="CDD" id="cd08207">
    <property type="entry name" value="RLP_NonPhot"/>
    <property type="match status" value="1"/>
</dbReference>
<dbReference type="InterPro" id="IPR036376">
    <property type="entry name" value="RuBisCO_lsu_C_sf"/>
</dbReference>
<accession>A0A9X2XTQ7</accession>
<dbReference type="InterPro" id="IPR020878">
    <property type="entry name" value="RuBisCo_large_chain_AS"/>
</dbReference>
<dbReference type="AlphaFoldDB" id="A0A9X2XTQ7"/>
<dbReference type="Proteomes" id="UP001155483">
    <property type="component" value="Unassembled WGS sequence"/>
</dbReference>
<dbReference type="Gene3D" id="3.30.70.150">
    <property type="entry name" value="RuBisCO large subunit, N-terminal domain"/>
    <property type="match status" value="1"/>
</dbReference>
<keyword evidence="8" id="KW-1185">Reference proteome</keyword>
<dbReference type="PANTHER" id="PTHR42704">
    <property type="entry name" value="RIBULOSE BISPHOSPHATE CARBOXYLASE"/>
    <property type="match status" value="1"/>
</dbReference>
<reference evidence="7" key="1">
    <citation type="submission" date="2022-09" db="EMBL/GenBank/DDBJ databases">
        <authorList>
            <person name="Yuan C."/>
            <person name="Ke Z."/>
        </authorList>
    </citation>
    <scope>NUCLEOTIDE SEQUENCE</scope>
    <source>
        <strain evidence="7">LB-8</strain>
    </source>
</reference>
<dbReference type="PANTHER" id="PTHR42704:SF17">
    <property type="entry name" value="RIBULOSE BISPHOSPHATE CARBOXYLASE LARGE CHAIN"/>
    <property type="match status" value="1"/>
</dbReference>
<organism evidence="7 8">
    <name type="scientific">Paraflavisolibacter caeni</name>
    <dbReference type="NCBI Taxonomy" id="2982496"/>
    <lineage>
        <taxon>Bacteria</taxon>
        <taxon>Pseudomonadati</taxon>
        <taxon>Bacteroidota</taxon>
        <taxon>Chitinophagia</taxon>
        <taxon>Chitinophagales</taxon>
        <taxon>Chitinophagaceae</taxon>
        <taxon>Paraflavisolibacter</taxon>
    </lineage>
</organism>
<protein>
    <submittedName>
        <fullName evidence="7">Ribulose-bisphosphate carboxylase large subunit family protein</fullName>
    </submittedName>
</protein>
<proteinExistence type="inferred from homology"/>
<dbReference type="SUPFAM" id="SSF54966">
    <property type="entry name" value="RuBisCO, large subunit, small (N-terminal) domain"/>
    <property type="match status" value="1"/>
</dbReference>
<dbReference type="InterPro" id="IPR033966">
    <property type="entry name" value="RuBisCO"/>
</dbReference>
<evidence type="ECO:0000259" key="5">
    <source>
        <dbReference type="Pfam" id="PF00016"/>
    </source>
</evidence>
<evidence type="ECO:0000256" key="1">
    <source>
        <dbReference type="ARBA" id="ARBA00001946"/>
    </source>
</evidence>
<keyword evidence="3" id="KW-0460">Magnesium</keyword>
<dbReference type="SUPFAM" id="SSF51649">
    <property type="entry name" value="RuBisCo, C-terminal domain"/>
    <property type="match status" value="1"/>
</dbReference>
<gene>
    <name evidence="7" type="ORF">OCK74_06935</name>
</gene>
<dbReference type="Pfam" id="PF02788">
    <property type="entry name" value="RuBisCO_large_N"/>
    <property type="match status" value="1"/>
</dbReference>
<name>A0A9X2XTQ7_9BACT</name>
<evidence type="ECO:0000256" key="4">
    <source>
        <dbReference type="RuleBase" id="RU003834"/>
    </source>
</evidence>
<evidence type="ECO:0000256" key="2">
    <source>
        <dbReference type="ARBA" id="ARBA00022723"/>
    </source>
</evidence>
<keyword evidence="2" id="KW-0479">Metal-binding</keyword>